<reference evidence="2 3" key="1">
    <citation type="journal article" date="2018" name="PLoS Pathog.">
        <title>Evolution of structural diversity of trichothecenes, a family of toxins produced by plant pathogenic and entomopathogenic fungi.</title>
        <authorList>
            <person name="Proctor R.H."/>
            <person name="McCormick S.P."/>
            <person name="Kim H.S."/>
            <person name="Cardoza R.E."/>
            <person name="Stanley A.M."/>
            <person name="Lindo L."/>
            <person name="Kelly A."/>
            <person name="Brown D.W."/>
            <person name="Lee T."/>
            <person name="Vaughan M.M."/>
            <person name="Alexander N.J."/>
            <person name="Busman M."/>
            <person name="Gutierrez S."/>
        </authorList>
    </citation>
    <scope>NUCLEOTIDE SEQUENCE [LARGE SCALE GENOMIC DNA]</scope>
    <source>
        <strain evidence="2 3">NRRL 3299</strain>
    </source>
</reference>
<organism evidence="2 3">
    <name type="scientific">Fusarium sporotrichioides</name>
    <dbReference type="NCBI Taxonomy" id="5514"/>
    <lineage>
        <taxon>Eukaryota</taxon>
        <taxon>Fungi</taxon>
        <taxon>Dikarya</taxon>
        <taxon>Ascomycota</taxon>
        <taxon>Pezizomycotina</taxon>
        <taxon>Sordariomycetes</taxon>
        <taxon>Hypocreomycetidae</taxon>
        <taxon>Hypocreales</taxon>
        <taxon>Nectriaceae</taxon>
        <taxon>Fusarium</taxon>
    </lineage>
</organism>
<dbReference type="PANTHER" id="PTHR13593">
    <property type="match status" value="1"/>
</dbReference>
<evidence type="ECO:0000259" key="1">
    <source>
        <dbReference type="SMART" id="SM00148"/>
    </source>
</evidence>
<dbReference type="SUPFAM" id="SSF51695">
    <property type="entry name" value="PLC-like phosphodiesterases"/>
    <property type="match status" value="1"/>
</dbReference>
<dbReference type="InterPro" id="IPR017946">
    <property type="entry name" value="PLC-like_Pdiesterase_TIM-brl"/>
</dbReference>
<dbReference type="InterPro" id="IPR051057">
    <property type="entry name" value="PI-PLC_domain"/>
</dbReference>
<dbReference type="Proteomes" id="UP000266152">
    <property type="component" value="Unassembled WGS sequence"/>
</dbReference>
<sequence length="628" mass="68988">MSPPAPWSQANPLIPGSDTGTQYKPAICDHEGQVFLAWATSSDTSSNEPSFSFTRWLASDNGWAPPKLVPFSDPSRYQSDTSALVVFHGVLYAFIPFSSSGDGGMSIFSYDGNTFNFVCDWGSVWSTPITAVVFKETLHVVGYNESNGDHFNWTWTNDGLKTITGPGDFSANTTIDESSTSNPALVVRQDHVSLFFLTSNDSRAVTECQLTDDNTWVRGPTIGQSGNSGISATSTPDGQHTWICFKTHNGRTNLMCNWKVKASSWSNNTSMGSGTTLECANEAALVVSGDWVYAVWNTYPNNQPLYYSRRPLKQVEMDSWMGELDNQDIPISMLSIPGTHDSATSSYSTFVAKRWVRCQDMSIAEQLDAGIRYFDLRGGYDGSGATLGAFHGKVYLGLTFAEIFQIFETWLSTHSTEAIIVQVKRDQDSADNQQVANDLYKLIGDNDNWVTTDTIPQLSQIRGKMLLVRRTPMPQNLGQGIPFGINASDWPWNKQDTITYPAQSLANVSLTIEDFCSYEKDGPSALKDKTQRMQTFVDQANSNADPSNWFIGYSSYMTEGGVPDSPENYATEALGGQTPLNTALEQHIRSKWSIGNPACVGTIVMDFPESPGGSLIQSIVYSNAIKST</sequence>
<dbReference type="PROSITE" id="PS50007">
    <property type="entry name" value="PIPLC_X_DOMAIN"/>
    <property type="match status" value="1"/>
</dbReference>
<feature type="domain" description="Phosphatidylinositol-specific phospholipase C X" evidence="1">
    <location>
        <begin position="325"/>
        <end position="470"/>
    </location>
</feature>
<evidence type="ECO:0000313" key="3">
    <source>
        <dbReference type="Proteomes" id="UP000266152"/>
    </source>
</evidence>
<dbReference type="InterPro" id="IPR000909">
    <property type="entry name" value="PLipase_C_PInositol-sp_X_dom"/>
</dbReference>
<dbReference type="GO" id="GO:0006629">
    <property type="term" value="P:lipid metabolic process"/>
    <property type="evidence" value="ECO:0007669"/>
    <property type="project" value="InterPro"/>
</dbReference>
<dbReference type="AlphaFoldDB" id="A0A395S1I4"/>
<keyword evidence="3" id="KW-1185">Reference proteome</keyword>
<name>A0A395S1I4_FUSSP</name>
<dbReference type="SMART" id="SM00148">
    <property type="entry name" value="PLCXc"/>
    <property type="match status" value="1"/>
</dbReference>
<accession>A0A395S1I4</accession>
<gene>
    <name evidence="2" type="ORF">FSPOR_6933</name>
</gene>
<dbReference type="PANTHER" id="PTHR13593:SF113">
    <property type="entry name" value="SI:DKEY-266F7.9"/>
    <property type="match status" value="1"/>
</dbReference>
<evidence type="ECO:0000313" key="2">
    <source>
        <dbReference type="EMBL" id="RGP66107.1"/>
    </source>
</evidence>
<comment type="caution">
    <text evidence="2">The sequence shown here is derived from an EMBL/GenBank/DDBJ whole genome shotgun (WGS) entry which is preliminary data.</text>
</comment>
<dbReference type="Gene3D" id="3.20.20.190">
    <property type="entry name" value="Phosphatidylinositol (PI) phosphodiesterase"/>
    <property type="match status" value="1"/>
</dbReference>
<dbReference type="Pfam" id="PF00388">
    <property type="entry name" value="PI-PLC-X"/>
    <property type="match status" value="1"/>
</dbReference>
<protein>
    <submittedName>
        <fullName evidence="2">Plclike phosphodiesterase</fullName>
    </submittedName>
</protein>
<dbReference type="EMBL" id="PXOF01000097">
    <property type="protein sequence ID" value="RGP66107.1"/>
    <property type="molecule type" value="Genomic_DNA"/>
</dbReference>
<dbReference type="SUPFAM" id="SSF89372">
    <property type="entry name" value="Fucose-specific lectin"/>
    <property type="match status" value="1"/>
</dbReference>
<dbReference type="GO" id="GO:0008081">
    <property type="term" value="F:phosphoric diester hydrolase activity"/>
    <property type="evidence" value="ECO:0007669"/>
    <property type="project" value="InterPro"/>
</dbReference>
<proteinExistence type="predicted"/>